<name>A0A9P0CPS1_9CUCU</name>
<evidence type="ECO:0000313" key="2">
    <source>
        <dbReference type="Proteomes" id="UP001153636"/>
    </source>
</evidence>
<dbReference type="AlphaFoldDB" id="A0A9P0CPS1"/>
<keyword evidence="2" id="KW-1185">Reference proteome</keyword>
<reference evidence="1" key="1">
    <citation type="submission" date="2022-01" db="EMBL/GenBank/DDBJ databases">
        <authorList>
            <person name="King R."/>
        </authorList>
    </citation>
    <scope>NUCLEOTIDE SEQUENCE</scope>
</reference>
<protein>
    <submittedName>
        <fullName evidence="1">Uncharacterized protein</fullName>
    </submittedName>
</protein>
<gene>
    <name evidence="1" type="ORF">PSYICH_LOCUS4864</name>
</gene>
<dbReference type="SUPFAM" id="SSF52266">
    <property type="entry name" value="SGNH hydrolase"/>
    <property type="match status" value="1"/>
</dbReference>
<proteinExistence type="predicted"/>
<sequence length="101" mass="11898">MNMELRKQFKDVQILQITKPGATLGQVIENIEMLVKDFSFKDYVIVMGDANDFLLDKYPSMRFLNFKLKQCTNTNLILLSMPKINKNNNRVFKFISKLQLY</sequence>
<dbReference type="Proteomes" id="UP001153636">
    <property type="component" value="Chromosome 15"/>
</dbReference>
<dbReference type="EMBL" id="OV651827">
    <property type="protein sequence ID" value="CAH1104023.1"/>
    <property type="molecule type" value="Genomic_DNA"/>
</dbReference>
<organism evidence="1 2">
    <name type="scientific">Psylliodes chrysocephalus</name>
    <dbReference type="NCBI Taxonomy" id="3402493"/>
    <lineage>
        <taxon>Eukaryota</taxon>
        <taxon>Metazoa</taxon>
        <taxon>Ecdysozoa</taxon>
        <taxon>Arthropoda</taxon>
        <taxon>Hexapoda</taxon>
        <taxon>Insecta</taxon>
        <taxon>Pterygota</taxon>
        <taxon>Neoptera</taxon>
        <taxon>Endopterygota</taxon>
        <taxon>Coleoptera</taxon>
        <taxon>Polyphaga</taxon>
        <taxon>Cucujiformia</taxon>
        <taxon>Chrysomeloidea</taxon>
        <taxon>Chrysomelidae</taxon>
        <taxon>Galerucinae</taxon>
        <taxon>Alticini</taxon>
        <taxon>Psylliodes</taxon>
    </lineage>
</organism>
<accession>A0A9P0CPS1</accession>
<evidence type="ECO:0000313" key="1">
    <source>
        <dbReference type="EMBL" id="CAH1104023.1"/>
    </source>
</evidence>
<dbReference type="OrthoDB" id="6783232at2759"/>